<evidence type="ECO:0000313" key="2">
    <source>
        <dbReference type="EMBL" id="WLR43395.1"/>
    </source>
</evidence>
<feature type="domain" description="NAD-dependent epimerase/dehydratase" evidence="1">
    <location>
        <begin position="3"/>
        <end position="107"/>
    </location>
</feature>
<dbReference type="InterPro" id="IPR050177">
    <property type="entry name" value="Lipid_A_modif_metabolic_enz"/>
</dbReference>
<dbReference type="InterPro" id="IPR036291">
    <property type="entry name" value="NAD(P)-bd_dom_sf"/>
</dbReference>
<dbReference type="Proteomes" id="UP001197974">
    <property type="component" value="Chromosome"/>
</dbReference>
<keyword evidence="3" id="KW-1185">Reference proteome</keyword>
<name>A0ABY9JY76_9BACI</name>
<dbReference type="EMBL" id="CP129013">
    <property type="protein sequence ID" value="WLR43395.1"/>
    <property type="molecule type" value="Genomic_DNA"/>
</dbReference>
<dbReference type="PANTHER" id="PTHR43245">
    <property type="entry name" value="BIFUNCTIONAL POLYMYXIN RESISTANCE PROTEIN ARNA"/>
    <property type="match status" value="1"/>
</dbReference>
<dbReference type="Pfam" id="PF01370">
    <property type="entry name" value="Epimerase"/>
    <property type="match status" value="1"/>
</dbReference>
<proteinExistence type="predicted"/>
<accession>A0ABY9JY76</accession>
<dbReference type="Gene3D" id="3.40.50.720">
    <property type="entry name" value="NAD(P)-binding Rossmann-like Domain"/>
    <property type="match status" value="1"/>
</dbReference>
<dbReference type="SUPFAM" id="SSF51735">
    <property type="entry name" value="NAD(P)-binding Rossmann-fold domains"/>
    <property type="match status" value="1"/>
</dbReference>
<evidence type="ECO:0000313" key="3">
    <source>
        <dbReference type="Proteomes" id="UP001197974"/>
    </source>
</evidence>
<reference evidence="2 3" key="1">
    <citation type="submission" date="2023-06" db="EMBL/GenBank/DDBJ databases">
        <title>Five Gram-positive bacteria isolated from mangrove sediments in Shenzhen, Guangdong, China.</title>
        <authorList>
            <person name="Yu S."/>
            <person name="Zheng W."/>
            <person name="Huang Y."/>
        </authorList>
    </citation>
    <scope>NUCLEOTIDE SEQUENCE [LARGE SCALE GENOMIC DNA]</scope>
    <source>
        <strain evidence="2 3">SaN35-3</strain>
    </source>
</reference>
<dbReference type="RefSeq" id="WP_226539537.1">
    <property type="nucleotide sequence ID" value="NZ_CP129013.1"/>
</dbReference>
<sequence length="289" mass="32907">MKILVLGGTRFFGKRLVDLLIEEGHDVTIVTRGITADSFGKMVQRMKVDREDKIQLKQAIGDQKWDVVYDNICYSPQTALEACELFKGKVSHYIFTSSLSVYHSQKEKLTEQDFNPYTYPIEQGPKENFSYSEGKRLAEAVFYQQAEFPVSAVRFPIVLGTDDYTKRLHFHIDHVKEDLPIGVPNKDAVMSYIQSDEAAQFLQWLSKSRIEGPINACSNGELSLKEILTLIEREVGKTAIIQDETNKQNQSPFGAKENNVMANDKAKEAGFEFNDLHEWFPRLVGELAE</sequence>
<evidence type="ECO:0000259" key="1">
    <source>
        <dbReference type="Pfam" id="PF01370"/>
    </source>
</evidence>
<organism evidence="2 3">
    <name type="scientific">Bacillus carboniphilus</name>
    <dbReference type="NCBI Taxonomy" id="86663"/>
    <lineage>
        <taxon>Bacteria</taxon>
        <taxon>Bacillati</taxon>
        <taxon>Bacillota</taxon>
        <taxon>Bacilli</taxon>
        <taxon>Bacillales</taxon>
        <taxon>Bacillaceae</taxon>
        <taxon>Bacillus</taxon>
    </lineage>
</organism>
<dbReference type="InterPro" id="IPR001509">
    <property type="entry name" value="Epimerase_deHydtase"/>
</dbReference>
<protein>
    <submittedName>
        <fullName evidence="2">NAD-dependent epimerase/dehydratase family protein</fullName>
    </submittedName>
</protein>
<gene>
    <name evidence="2" type="ORF">LC087_04235</name>
</gene>